<organism evidence="4 6">
    <name type="scientific">Rotaria sordida</name>
    <dbReference type="NCBI Taxonomy" id="392033"/>
    <lineage>
        <taxon>Eukaryota</taxon>
        <taxon>Metazoa</taxon>
        <taxon>Spiralia</taxon>
        <taxon>Gnathifera</taxon>
        <taxon>Rotifera</taxon>
        <taxon>Eurotatoria</taxon>
        <taxon>Bdelloidea</taxon>
        <taxon>Philodinida</taxon>
        <taxon>Philodinidae</taxon>
        <taxon>Rotaria</taxon>
    </lineage>
</organism>
<evidence type="ECO:0000313" key="7">
    <source>
        <dbReference type="Proteomes" id="UP000663870"/>
    </source>
</evidence>
<dbReference type="PROSITE" id="PS50011">
    <property type="entry name" value="PROTEIN_KINASE_DOM"/>
    <property type="match status" value="1"/>
</dbReference>
<accession>A0A814TP47</accession>
<proteinExistence type="predicted"/>
<dbReference type="SUPFAM" id="SSF54928">
    <property type="entry name" value="RNA-binding domain, RBD"/>
    <property type="match status" value="1"/>
</dbReference>
<reference evidence="4" key="1">
    <citation type="submission" date="2021-02" db="EMBL/GenBank/DDBJ databases">
        <authorList>
            <person name="Nowell W R."/>
        </authorList>
    </citation>
    <scope>NUCLEOTIDE SEQUENCE</scope>
</reference>
<comment type="caution">
    <text evidence="4">The sequence shown here is derived from an EMBL/GenBank/DDBJ whole genome shotgun (WGS) entry which is preliminary data.</text>
</comment>
<dbReference type="Proteomes" id="UP000663870">
    <property type="component" value="Unassembled WGS sequence"/>
</dbReference>
<sequence length="994" mass="117682">MILISGILHQFKLMSLIEIKLNRKEVERSRLSLIIHDVNMEIQEKDIEKILKNKIGIPLPEIKFGKPYQLNGQKRKNVFLNFKEEKRINELMKNPIIKYNNQEYQISRHNPKEISLSGQMTCYLLIKISKIEDENGFRKILTEYDLNEYFRKFGKIISYQKENDNEIILQFEHYDIVDQIILSDISHTINGINIQIEKTRSIEKVNKDDINQCPYCIHVTNMPSDITSEELSLLFDVHVADIILQPEYSLNEHLVKDDQLNSQAWIKNIGKEQTIRDLAIKKPQINLRGFQIHCNVINKPIYPFELCRNFELGKCEFSSQLCYYKHIICNQPNTCDNNQCHYGHSKKRQIISNKQNIEYCEKDLYRVRISNLPSNTSKEELQKRLNISEKQFSHLILSKDENQNASSSSSMVAYFICQRSEYYIRKKIREWHNSSYSKSISNKIKCQLEINVDFHDWKDKNQSSSSSIRMINDNNQLTIPKYAPWYRREKEFQIEQSNNNKDSKKKNLVKNNFEIPVDLSEVTSQWNWTNKILSDDPTGTGTIYSLVNKKNSDIKRVIKIYKNNNNKLLNQQCLQHLEIILDKIKNMNGVPKFVKSNINNKSNDPWIIMENIEGITLHDFIKITRVDLQDALIITLKLLNIVKEIHHRNIVHCNINPHNIIIKFSSIKENNQREYSFDNADLILIDFDIAYCDVQKANEHKQHLNDFINCKNIQPNQIFYRVSQIERDNTDKNEQNNLSYIRTFDISHICAILFWLITKSYPGTSKDINEKQPHKLKDNIKIIEEELKKATGIWTGTEKCAPLERHLDLIFNCGFSDSKQQWNIEELEYQLLFMLQLTKKNNEEDKSYLTSSINNQTELLIYTSKNDSFPQLVFLIDWLKQEFEKHSENLHWSPNNKQSQWSGNNRYIENYDILHFQKEQFKISFEIKWNVTINNNNELHMIIKAKINQTIVIQLPLGIWQQYHKDNIKQDLLKNVQIEIENLVDLLYYKEKNT</sequence>
<feature type="domain" description="Protein kinase" evidence="2">
    <location>
        <begin position="532"/>
        <end position="832"/>
    </location>
</feature>
<dbReference type="InterPro" id="IPR035979">
    <property type="entry name" value="RBD_domain_sf"/>
</dbReference>
<evidence type="ECO:0000313" key="5">
    <source>
        <dbReference type="EMBL" id="CAF1413356.1"/>
    </source>
</evidence>
<evidence type="ECO:0000313" key="6">
    <source>
        <dbReference type="Proteomes" id="UP000663854"/>
    </source>
</evidence>
<dbReference type="EMBL" id="CAJNOH010001006">
    <property type="protein sequence ID" value="CAF1162480.1"/>
    <property type="molecule type" value="Genomic_DNA"/>
</dbReference>
<dbReference type="InterPro" id="IPR011009">
    <property type="entry name" value="Kinase-like_dom_sf"/>
</dbReference>
<dbReference type="SUPFAM" id="SSF56112">
    <property type="entry name" value="Protein kinase-like (PK-like)"/>
    <property type="match status" value="1"/>
</dbReference>
<dbReference type="InterPro" id="IPR000719">
    <property type="entry name" value="Prot_kinase_dom"/>
</dbReference>
<feature type="domain" description="C3H1-type" evidence="3">
    <location>
        <begin position="301"/>
        <end position="329"/>
    </location>
</feature>
<dbReference type="GO" id="GO:0008270">
    <property type="term" value="F:zinc ion binding"/>
    <property type="evidence" value="ECO:0007669"/>
    <property type="project" value="UniProtKB-KW"/>
</dbReference>
<keyword evidence="1" id="KW-0862">Zinc</keyword>
<keyword evidence="1" id="KW-0479">Metal-binding</keyword>
<evidence type="ECO:0000259" key="2">
    <source>
        <dbReference type="PROSITE" id="PS50011"/>
    </source>
</evidence>
<dbReference type="EMBL" id="CAJNOL010001745">
    <property type="protein sequence ID" value="CAF1413356.1"/>
    <property type="molecule type" value="Genomic_DNA"/>
</dbReference>
<evidence type="ECO:0008006" key="8">
    <source>
        <dbReference type="Google" id="ProtNLM"/>
    </source>
</evidence>
<keyword evidence="1" id="KW-0863">Zinc-finger</keyword>
<evidence type="ECO:0000256" key="1">
    <source>
        <dbReference type="PROSITE-ProRule" id="PRU00723"/>
    </source>
</evidence>
<dbReference type="GO" id="GO:0004672">
    <property type="term" value="F:protein kinase activity"/>
    <property type="evidence" value="ECO:0007669"/>
    <property type="project" value="InterPro"/>
</dbReference>
<dbReference type="GO" id="GO:0005524">
    <property type="term" value="F:ATP binding"/>
    <property type="evidence" value="ECO:0007669"/>
    <property type="project" value="InterPro"/>
</dbReference>
<protein>
    <recommendedName>
        <fullName evidence="8">Protein kinase domain-containing protein</fullName>
    </recommendedName>
</protein>
<dbReference type="SMART" id="SM00220">
    <property type="entry name" value="S_TKc"/>
    <property type="match status" value="1"/>
</dbReference>
<dbReference type="PROSITE" id="PS50103">
    <property type="entry name" value="ZF_C3H1"/>
    <property type="match status" value="1"/>
</dbReference>
<keyword evidence="7" id="KW-1185">Reference proteome</keyword>
<evidence type="ECO:0000259" key="3">
    <source>
        <dbReference type="PROSITE" id="PS50103"/>
    </source>
</evidence>
<feature type="zinc finger region" description="C3H1-type" evidence="1">
    <location>
        <begin position="301"/>
        <end position="329"/>
    </location>
</feature>
<dbReference type="Proteomes" id="UP000663854">
    <property type="component" value="Unassembled WGS sequence"/>
</dbReference>
<evidence type="ECO:0000313" key="4">
    <source>
        <dbReference type="EMBL" id="CAF1162480.1"/>
    </source>
</evidence>
<gene>
    <name evidence="5" type="ORF">JXQ802_LOCUS35409</name>
    <name evidence="4" type="ORF">PYM288_LOCUS22819</name>
</gene>
<dbReference type="Gene3D" id="1.10.510.10">
    <property type="entry name" value="Transferase(Phosphotransferase) domain 1"/>
    <property type="match status" value="1"/>
</dbReference>
<dbReference type="GO" id="GO:0003676">
    <property type="term" value="F:nucleic acid binding"/>
    <property type="evidence" value="ECO:0007669"/>
    <property type="project" value="InterPro"/>
</dbReference>
<dbReference type="InterPro" id="IPR000571">
    <property type="entry name" value="Znf_CCCH"/>
</dbReference>
<dbReference type="AlphaFoldDB" id="A0A814TP47"/>
<name>A0A814TP47_9BILA</name>